<dbReference type="VEuPathDB" id="FungiDB:ASPBRDRAFT_47737"/>
<proteinExistence type="predicted"/>
<dbReference type="EMBL" id="KV878693">
    <property type="protein sequence ID" value="OJJ67703.1"/>
    <property type="molecule type" value="Genomic_DNA"/>
</dbReference>
<evidence type="ECO:0000313" key="1">
    <source>
        <dbReference type="EMBL" id="OJJ67703.1"/>
    </source>
</evidence>
<gene>
    <name evidence="1" type="ORF">ASPBRDRAFT_47737</name>
</gene>
<evidence type="ECO:0008006" key="3">
    <source>
        <dbReference type="Google" id="ProtNLM"/>
    </source>
</evidence>
<name>A0A1L9U7Z4_ASPBC</name>
<organism evidence="1 2">
    <name type="scientific">Aspergillus brasiliensis (strain CBS 101740 / IMI 381727 / IBT 21946)</name>
    <dbReference type="NCBI Taxonomy" id="767769"/>
    <lineage>
        <taxon>Eukaryota</taxon>
        <taxon>Fungi</taxon>
        <taxon>Dikarya</taxon>
        <taxon>Ascomycota</taxon>
        <taxon>Pezizomycotina</taxon>
        <taxon>Eurotiomycetes</taxon>
        <taxon>Eurotiomycetidae</taxon>
        <taxon>Eurotiales</taxon>
        <taxon>Aspergillaceae</taxon>
        <taxon>Aspergillus</taxon>
        <taxon>Aspergillus subgen. Circumdati</taxon>
    </lineage>
</organism>
<dbReference type="InterPro" id="IPR011009">
    <property type="entry name" value="Kinase-like_dom_sf"/>
</dbReference>
<dbReference type="RefSeq" id="XP_067474952.1">
    <property type="nucleotide sequence ID" value="XM_067625930.1"/>
</dbReference>
<evidence type="ECO:0000313" key="2">
    <source>
        <dbReference type="Proteomes" id="UP000184499"/>
    </source>
</evidence>
<dbReference type="OMA" id="PAHPNIE"/>
<dbReference type="AlphaFoldDB" id="A0A1L9U7Z4"/>
<dbReference type="OrthoDB" id="5401170at2759"/>
<keyword evidence="2" id="KW-1185">Reference proteome</keyword>
<dbReference type="Proteomes" id="UP000184499">
    <property type="component" value="Unassembled WGS sequence"/>
</dbReference>
<reference evidence="2" key="1">
    <citation type="journal article" date="2017" name="Genome Biol.">
        <title>Comparative genomics reveals high biological diversity and specific adaptations in the industrially and medically important fungal genus Aspergillus.</title>
        <authorList>
            <person name="de Vries R.P."/>
            <person name="Riley R."/>
            <person name="Wiebenga A."/>
            <person name="Aguilar-Osorio G."/>
            <person name="Amillis S."/>
            <person name="Uchima C.A."/>
            <person name="Anderluh G."/>
            <person name="Asadollahi M."/>
            <person name="Askin M."/>
            <person name="Barry K."/>
            <person name="Battaglia E."/>
            <person name="Bayram O."/>
            <person name="Benocci T."/>
            <person name="Braus-Stromeyer S.A."/>
            <person name="Caldana C."/>
            <person name="Canovas D."/>
            <person name="Cerqueira G.C."/>
            <person name="Chen F."/>
            <person name="Chen W."/>
            <person name="Choi C."/>
            <person name="Clum A."/>
            <person name="Dos Santos R.A."/>
            <person name="Damasio A.R."/>
            <person name="Diallinas G."/>
            <person name="Emri T."/>
            <person name="Fekete E."/>
            <person name="Flipphi M."/>
            <person name="Freyberg S."/>
            <person name="Gallo A."/>
            <person name="Gournas C."/>
            <person name="Habgood R."/>
            <person name="Hainaut M."/>
            <person name="Harispe M.L."/>
            <person name="Henrissat B."/>
            <person name="Hilden K.S."/>
            <person name="Hope R."/>
            <person name="Hossain A."/>
            <person name="Karabika E."/>
            <person name="Karaffa L."/>
            <person name="Karanyi Z."/>
            <person name="Krasevec N."/>
            <person name="Kuo A."/>
            <person name="Kusch H."/>
            <person name="LaButti K."/>
            <person name="Lagendijk E.L."/>
            <person name="Lapidus A."/>
            <person name="Levasseur A."/>
            <person name="Lindquist E."/>
            <person name="Lipzen A."/>
            <person name="Logrieco A.F."/>
            <person name="MacCabe A."/>
            <person name="Maekelae M.R."/>
            <person name="Malavazi I."/>
            <person name="Melin P."/>
            <person name="Meyer V."/>
            <person name="Mielnichuk N."/>
            <person name="Miskei M."/>
            <person name="Molnar A.P."/>
            <person name="Mule G."/>
            <person name="Ngan C.Y."/>
            <person name="Orejas M."/>
            <person name="Orosz E."/>
            <person name="Ouedraogo J.P."/>
            <person name="Overkamp K.M."/>
            <person name="Park H.-S."/>
            <person name="Perrone G."/>
            <person name="Piumi F."/>
            <person name="Punt P.J."/>
            <person name="Ram A.F."/>
            <person name="Ramon A."/>
            <person name="Rauscher S."/>
            <person name="Record E."/>
            <person name="Riano-Pachon D.M."/>
            <person name="Robert V."/>
            <person name="Roehrig J."/>
            <person name="Ruller R."/>
            <person name="Salamov A."/>
            <person name="Salih N.S."/>
            <person name="Samson R.A."/>
            <person name="Sandor E."/>
            <person name="Sanguinetti M."/>
            <person name="Schuetze T."/>
            <person name="Sepcic K."/>
            <person name="Shelest E."/>
            <person name="Sherlock G."/>
            <person name="Sophianopoulou V."/>
            <person name="Squina F.M."/>
            <person name="Sun H."/>
            <person name="Susca A."/>
            <person name="Todd R.B."/>
            <person name="Tsang A."/>
            <person name="Unkles S.E."/>
            <person name="van de Wiele N."/>
            <person name="van Rossen-Uffink D."/>
            <person name="Oliveira J.V."/>
            <person name="Vesth T.C."/>
            <person name="Visser J."/>
            <person name="Yu J.-H."/>
            <person name="Zhou M."/>
            <person name="Andersen M.R."/>
            <person name="Archer D.B."/>
            <person name="Baker S.E."/>
            <person name="Benoit I."/>
            <person name="Brakhage A.A."/>
            <person name="Braus G.H."/>
            <person name="Fischer R."/>
            <person name="Frisvad J.C."/>
            <person name="Goldman G.H."/>
            <person name="Houbraken J."/>
            <person name="Oakley B."/>
            <person name="Pocsi I."/>
            <person name="Scazzocchio C."/>
            <person name="Seiboth B."/>
            <person name="vanKuyk P.A."/>
            <person name="Wortman J."/>
            <person name="Dyer P.S."/>
            <person name="Grigoriev I.V."/>
        </authorList>
    </citation>
    <scope>NUCLEOTIDE SEQUENCE [LARGE SCALE GENOMIC DNA]</scope>
    <source>
        <strain evidence="2">CBS 101740 / IMI 381727 / IBT 21946</strain>
    </source>
</reference>
<accession>A0A1L9U7Z4</accession>
<dbReference type="Gene3D" id="1.10.510.10">
    <property type="entry name" value="Transferase(Phosphotransferase) domain 1"/>
    <property type="match status" value="1"/>
</dbReference>
<dbReference type="GeneID" id="93578418"/>
<dbReference type="SUPFAM" id="SSF56112">
    <property type="entry name" value="Protein kinase-like (PK-like)"/>
    <property type="match status" value="1"/>
</dbReference>
<protein>
    <recommendedName>
        <fullName evidence="3">Aminoglycoside phosphotransferase domain-containing protein</fullName>
    </recommendedName>
</protein>
<sequence length="252" mass="29176">MKLRSYIVWFDDNDYIGLELAFPGGSVWKIVRKIKETKVLYTEREHELYKATSEARATFECSKVAGNGPPTALIKIHMQVPYLEAATKEPSERAKQADPEIPYLASSEAEALSILTEAKCTSSPYLIDWMHRQQIDGWVPGGYIHYIAMEMLPGVTVCYHFHRMERQERDELRDAFKKAWIECVSCGVEHGDSGSQNLIWDRERQKCYLIDFENFRCPTSKSRIWRDIQYIGWNLAEAGNDGDYDDMSTWIL</sequence>
<dbReference type="STRING" id="767769.A0A1L9U7Z4"/>